<reference evidence="2 3" key="1">
    <citation type="submission" date="2019-01" db="EMBL/GenBank/DDBJ databases">
        <title>Geovibrio thiophilus DSM 11263, complete genome.</title>
        <authorList>
            <person name="Spring S."/>
            <person name="Bunk B."/>
            <person name="Sproer C."/>
        </authorList>
    </citation>
    <scope>NUCLEOTIDE SEQUENCE [LARGE SCALE GENOMIC DNA]</scope>
    <source>
        <strain evidence="2 3">DSM 11263</strain>
    </source>
</reference>
<dbReference type="PROSITE" id="PS51257">
    <property type="entry name" value="PROKAR_LIPOPROTEIN"/>
    <property type="match status" value="1"/>
</dbReference>
<dbReference type="Proteomes" id="UP000287502">
    <property type="component" value="Chromosome"/>
</dbReference>
<name>A0A3R6AWP9_9BACT</name>
<dbReference type="AlphaFoldDB" id="A0A3R6AWP9"/>
<feature type="chain" id="PRO_5018675970" description="Lipoprotein" evidence="1">
    <location>
        <begin position="23"/>
        <end position="129"/>
    </location>
</feature>
<dbReference type="RefSeq" id="WP_128465549.1">
    <property type="nucleotide sequence ID" value="NZ_CP035108.1"/>
</dbReference>
<organism evidence="2 3">
    <name type="scientific">Geovibrio thiophilus</name>
    <dbReference type="NCBI Taxonomy" id="139438"/>
    <lineage>
        <taxon>Bacteria</taxon>
        <taxon>Pseudomonadati</taxon>
        <taxon>Deferribacterota</taxon>
        <taxon>Deferribacteres</taxon>
        <taxon>Deferribacterales</taxon>
        <taxon>Geovibrionaceae</taxon>
        <taxon>Geovibrio</taxon>
    </lineage>
</organism>
<sequence length="129" mass="13745">MKNFLAILAVIFILSACGGSNGGGELQGDEFPLSNLECSGTIAGVDSGSFELDYFYETETIAVSTNTKNLGARTFQGTIDYNGGVYIWQTNLHIGKVAFNEDSYSITGTWKNTNDGATGTMKGTCSEIE</sequence>
<feature type="signal peptide" evidence="1">
    <location>
        <begin position="1"/>
        <end position="22"/>
    </location>
</feature>
<proteinExistence type="predicted"/>
<dbReference type="EMBL" id="CP035108">
    <property type="protein sequence ID" value="QAR32262.1"/>
    <property type="molecule type" value="Genomic_DNA"/>
</dbReference>
<keyword evidence="1" id="KW-0732">Signal</keyword>
<evidence type="ECO:0000256" key="1">
    <source>
        <dbReference type="SAM" id="SignalP"/>
    </source>
</evidence>
<evidence type="ECO:0000313" key="2">
    <source>
        <dbReference type="EMBL" id="QAR32262.1"/>
    </source>
</evidence>
<gene>
    <name evidence="2" type="ORF">EP073_02270</name>
</gene>
<keyword evidence="3" id="KW-1185">Reference proteome</keyword>
<accession>A0A3R6AWP9</accession>
<protein>
    <recommendedName>
        <fullName evidence="4">Lipoprotein</fullName>
    </recommendedName>
</protein>
<evidence type="ECO:0000313" key="3">
    <source>
        <dbReference type="Proteomes" id="UP000287502"/>
    </source>
</evidence>
<evidence type="ECO:0008006" key="4">
    <source>
        <dbReference type="Google" id="ProtNLM"/>
    </source>
</evidence>
<dbReference type="KEGG" id="gtl:EP073_02270"/>